<organism evidence="2 3">
    <name type="scientific">Eiseniibacteriota bacterium</name>
    <dbReference type="NCBI Taxonomy" id="2212470"/>
    <lineage>
        <taxon>Bacteria</taxon>
        <taxon>Candidatus Eiseniibacteriota</taxon>
    </lineage>
</organism>
<evidence type="ECO:0000256" key="1">
    <source>
        <dbReference type="SAM" id="SignalP"/>
    </source>
</evidence>
<dbReference type="Gene3D" id="2.160.20.10">
    <property type="entry name" value="Single-stranded right-handed beta-helix, Pectin lyase-like"/>
    <property type="match status" value="1"/>
</dbReference>
<proteinExistence type="predicted"/>
<evidence type="ECO:0000313" key="2">
    <source>
        <dbReference type="EMBL" id="MBM3317448.1"/>
    </source>
</evidence>
<sequence length="299" mass="31054">MRVFLVVLAALALGLSTWARADTLHVFPDGTGDYPTIQAAVDAAGDGDTILLGDGVFRGDGNRDIVVYNKAVTIASGSGDPTRAVIDCSGSEADPHWGFEIDSSYPCIIEGITVKNGWKQTPQRGRWGGAVFWRYSHVRLVNCVFAHNRADLGGAVGGGYGGIEIESCTFYGNGAREWGGSIIQDDWGSTTLSHCIIAFGTGGGSARSLCGGVPMQCCNIYGNAGGDYDFFPGQLGVNGNICADPLFCDPARLDLSIAADSPCAPGGECGLMGALPVGCGPTPVEATTWGAIKGLYRAE</sequence>
<evidence type="ECO:0008006" key="4">
    <source>
        <dbReference type="Google" id="ProtNLM"/>
    </source>
</evidence>
<comment type="caution">
    <text evidence="2">The sequence shown here is derived from an EMBL/GenBank/DDBJ whole genome shotgun (WGS) entry which is preliminary data.</text>
</comment>
<protein>
    <recommendedName>
        <fullName evidence="4">Right handed beta helix domain-containing protein</fullName>
    </recommendedName>
</protein>
<gene>
    <name evidence="2" type="ORF">FJY75_06305</name>
</gene>
<dbReference type="InterPro" id="IPR011050">
    <property type="entry name" value="Pectin_lyase_fold/virulence"/>
</dbReference>
<keyword evidence="1" id="KW-0732">Signal</keyword>
<dbReference type="EMBL" id="VGIY01000126">
    <property type="protein sequence ID" value="MBM3317448.1"/>
    <property type="molecule type" value="Genomic_DNA"/>
</dbReference>
<reference evidence="2" key="1">
    <citation type="submission" date="2019-03" db="EMBL/GenBank/DDBJ databases">
        <title>Lake Tanganyika Metagenome-Assembled Genomes (MAGs).</title>
        <authorList>
            <person name="Tran P."/>
        </authorList>
    </citation>
    <scope>NUCLEOTIDE SEQUENCE</scope>
    <source>
        <strain evidence="2">M_DeepCast_400m_m2_100</strain>
    </source>
</reference>
<dbReference type="SUPFAM" id="SSF51126">
    <property type="entry name" value="Pectin lyase-like"/>
    <property type="match status" value="1"/>
</dbReference>
<dbReference type="AlphaFoldDB" id="A0A938BNP7"/>
<feature type="chain" id="PRO_5036883884" description="Right handed beta helix domain-containing protein" evidence="1">
    <location>
        <begin position="22"/>
        <end position="299"/>
    </location>
</feature>
<dbReference type="InterPro" id="IPR012334">
    <property type="entry name" value="Pectin_lyas_fold"/>
</dbReference>
<dbReference type="Proteomes" id="UP000748308">
    <property type="component" value="Unassembled WGS sequence"/>
</dbReference>
<name>A0A938BNP7_UNCEI</name>
<feature type="signal peptide" evidence="1">
    <location>
        <begin position="1"/>
        <end position="21"/>
    </location>
</feature>
<accession>A0A938BNP7</accession>
<evidence type="ECO:0000313" key="3">
    <source>
        <dbReference type="Proteomes" id="UP000748308"/>
    </source>
</evidence>